<accession>A0ABT7VA50</accession>
<evidence type="ECO:0000313" key="2">
    <source>
        <dbReference type="Proteomes" id="UP001529421"/>
    </source>
</evidence>
<dbReference type="Proteomes" id="UP001529421">
    <property type="component" value="Unassembled WGS sequence"/>
</dbReference>
<dbReference type="EMBL" id="JAUDDZ010000010">
    <property type="protein sequence ID" value="MDM8275381.1"/>
    <property type="molecule type" value="Genomic_DNA"/>
</dbReference>
<keyword evidence="2" id="KW-1185">Reference proteome</keyword>
<organism evidence="1 2">
    <name type="scientific">Enorma phocaeensis</name>
    <dbReference type="NCBI Taxonomy" id="1871019"/>
    <lineage>
        <taxon>Bacteria</taxon>
        <taxon>Bacillati</taxon>
        <taxon>Actinomycetota</taxon>
        <taxon>Coriobacteriia</taxon>
        <taxon>Coriobacteriales</taxon>
        <taxon>Coriobacteriaceae</taxon>
        <taxon>Enorma</taxon>
    </lineage>
</organism>
<dbReference type="RefSeq" id="WP_289545380.1">
    <property type="nucleotide sequence ID" value="NZ_JAUDDZ010000010.1"/>
</dbReference>
<reference evidence="1 2" key="2">
    <citation type="submission" date="2023-06" db="EMBL/GenBank/DDBJ databases">
        <authorList>
            <person name="Zeman M."/>
            <person name="Kubasova T."/>
            <person name="Jahodarova E."/>
            <person name="Nykrynova M."/>
            <person name="Rychlik I."/>
        </authorList>
    </citation>
    <scope>NUCLEOTIDE SEQUENCE [LARGE SCALE GENOMIC DNA]</scope>
    <source>
        <strain evidence="1 2">154_Feed</strain>
    </source>
</reference>
<comment type="caution">
    <text evidence="1">The sequence shown here is derived from an EMBL/GenBank/DDBJ whole genome shotgun (WGS) entry which is preliminary data.</text>
</comment>
<sequence>MDDLQAAEGVFTPTRTILSSAPMFGIPEVLLDEAHGLWSIRQPGMEQASVFRCADIASCEVEEIEAEVTPAPEGLRGLGEVFLNPMGVSRGNAARRKNRIYGVNVVVSMKTPDVDPIRIKLWMRELKRGTRAYRNVMESAVGLKGDFDEMAGGGNG</sequence>
<reference evidence="2" key="1">
    <citation type="submission" date="2023-06" db="EMBL/GenBank/DDBJ databases">
        <title>Identification and characterization of horizontal gene transfer across gut microbiota members of farm animals based on homology search.</title>
        <authorList>
            <person name="Zeman M."/>
            <person name="Kubasova T."/>
            <person name="Jahodarova E."/>
            <person name="Nykrynova M."/>
            <person name="Rychlik I."/>
        </authorList>
    </citation>
    <scope>NUCLEOTIDE SEQUENCE [LARGE SCALE GENOMIC DNA]</scope>
    <source>
        <strain evidence="2">154_Feed</strain>
    </source>
</reference>
<gene>
    <name evidence="1" type="ORF">QUW28_07740</name>
</gene>
<protein>
    <submittedName>
        <fullName evidence="1">Uncharacterized protein</fullName>
    </submittedName>
</protein>
<name>A0ABT7VA50_9ACTN</name>
<proteinExistence type="predicted"/>
<evidence type="ECO:0000313" key="1">
    <source>
        <dbReference type="EMBL" id="MDM8275381.1"/>
    </source>
</evidence>